<dbReference type="Pfam" id="PF00248">
    <property type="entry name" value="Aldo_ket_red"/>
    <property type="match status" value="1"/>
</dbReference>
<dbReference type="Gene3D" id="3.20.20.100">
    <property type="entry name" value="NADP-dependent oxidoreductase domain"/>
    <property type="match status" value="1"/>
</dbReference>
<gene>
    <name evidence="5" type="ORF">AVT10_15775</name>
</gene>
<evidence type="ECO:0000256" key="3">
    <source>
        <dbReference type="ARBA" id="ARBA00023002"/>
    </source>
</evidence>
<dbReference type="Proteomes" id="UP000076609">
    <property type="component" value="Unassembled WGS sequence"/>
</dbReference>
<dbReference type="PRINTS" id="PR00069">
    <property type="entry name" value="ALDKETRDTASE"/>
</dbReference>
<dbReference type="PROSITE" id="PS00798">
    <property type="entry name" value="ALDOKETO_REDUCTASE_1"/>
    <property type="match status" value="1"/>
</dbReference>
<sequence>MTDLPLNDGRTIPALGFGTYKVPAEDSSRLSREAIDAGYRLIDTAAFYGNEAGVGEATASSDVFVTTKLWRDAMGYDNALKAFDASAAKLPRIDLFLIHWPMPSENRYVDTWKALVRLREEGRVASIGVSNFSPDHLDRIVDATGVVPALNQIELHPTFQQRAARAAHERLGIVTQSWSPLGQGTLLADPTITAIAQEAGATPAQVILAWHIQAGLGVIPKASSRARIEENLAAQAVRLTPEQVAKLDAMDREDGRLGPNPDTL</sequence>
<dbReference type="SUPFAM" id="SSF51430">
    <property type="entry name" value="NAD(P)-linked oxidoreductase"/>
    <property type="match status" value="1"/>
</dbReference>
<feature type="domain" description="NADP-dependent oxidoreductase" evidence="4">
    <location>
        <begin position="15"/>
        <end position="251"/>
    </location>
</feature>
<keyword evidence="3" id="KW-0560">Oxidoreductase</keyword>
<keyword evidence="6" id="KW-1185">Reference proteome</keyword>
<dbReference type="InterPro" id="IPR018170">
    <property type="entry name" value="Aldo/ket_reductase_CS"/>
</dbReference>
<dbReference type="InterPro" id="IPR023210">
    <property type="entry name" value="NADP_OxRdtase_dom"/>
</dbReference>
<dbReference type="PANTHER" id="PTHR43827:SF3">
    <property type="entry name" value="NADP-DEPENDENT OXIDOREDUCTASE DOMAIN-CONTAINING PROTEIN"/>
    <property type="match status" value="1"/>
</dbReference>
<evidence type="ECO:0000259" key="4">
    <source>
        <dbReference type="Pfam" id="PF00248"/>
    </source>
</evidence>
<reference evidence="6" key="1">
    <citation type="submission" date="2016-01" db="EMBL/GenBank/DDBJ databases">
        <title>Draft genome of Chromobacterium sp. F49.</title>
        <authorList>
            <person name="Hong K.W."/>
        </authorList>
    </citation>
    <scope>NUCLEOTIDE SEQUENCE [LARGE SCALE GENOMIC DNA]</scope>
    <source>
        <strain evidence="6">CN3</strain>
    </source>
</reference>
<accession>A0ABR5YC84</accession>
<organism evidence="5 6">
    <name type="scientific">Sphingomonas hankookensis</name>
    <dbReference type="NCBI Taxonomy" id="563996"/>
    <lineage>
        <taxon>Bacteria</taxon>
        <taxon>Pseudomonadati</taxon>
        <taxon>Pseudomonadota</taxon>
        <taxon>Alphaproteobacteria</taxon>
        <taxon>Sphingomonadales</taxon>
        <taxon>Sphingomonadaceae</taxon>
        <taxon>Sphingomonas</taxon>
    </lineage>
</organism>
<protein>
    <recommendedName>
        <fullName evidence="4">NADP-dependent oxidoreductase domain-containing protein</fullName>
    </recommendedName>
</protein>
<dbReference type="RefSeq" id="WP_066690724.1">
    <property type="nucleotide sequence ID" value="NZ_CP117025.1"/>
</dbReference>
<evidence type="ECO:0000313" key="5">
    <source>
        <dbReference type="EMBL" id="KZE13471.1"/>
    </source>
</evidence>
<evidence type="ECO:0000313" key="6">
    <source>
        <dbReference type="Proteomes" id="UP000076609"/>
    </source>
</evidence>
<dbReference type="PANTHER" id="PTHR43827">
    <property type="entry name" value="2,5-DIKETO-D-GLUCONIC ACID REDUCTASE"/>
    <property type="match status" value="1"/>
</dbReference>
<dbReference type="PIRSF" id="PIRSF000097">
    <property type="entry name" value="AKR"/>
    <property type="match status" value="1"/>
</dbReference>
<keyword evidence="2" id="KW-0521">NADP</keyword>
<proteinExistence type="inferred from homology"/>
<name>A0ABR5YC84_9SPHN</name>
<dbReference type="EMBL" id="LQQO01000021">
    <property type="protein sequence ID" value="KZE13471.1"/>
    <property type="molecule type" value="Genomic_DNA"/>
</dbReference>
<comment type="caution">
    <text evidence="5">The sequence shown here is derived from an EMBL/GenBank/DDBJ whole genome shotgun (WGS) entry which is preliminary data.</text>
</comment>
<evidence type="ECO:0000256" key="1">
    <source>
        <dbReference type="ARBA" id="ARBA00007905"/>
    </source>
</evidence>
<dbReference type="InterPro" id="IPR036812">
    <property type="entry name" value="NAD(P)_OxRdtase_dom_sf"/>
</dbReference>
<dbReference type="InterPro" id="IPR020471">
    <property type="entry name" value="AKR"/>
</dbReference>
<evidence type="ECO:0000256" key="2">
    <source>
        <dbReference type="ARBA" id="ARBA00022857"/>
    </source>
</evidence>
<comment type="similarity">
    <text evidence="1">Belongs to the aldo/keto reductase family.</text>
</comment>